<keyword evidence="15" id="KW-1185">Reference proteome</keyword>
<comment type="similarity">
    <text evidence="13">Belongs to the complex I NdhL subunit family.</text>
</comment>
<evidence type="ECO:0000313" key="15">
    <source>
        <dbReference type="Proteomes" id="UP000830835"/>
    </source>
</evidence>
<accession>A0ABT0CFB3</accession>
<evidence type="ECO:0000256" key="4">
    <source>
        <dbReference type="ARBA" id="ARBA00022857"/>
    </source>
</evidence>
<organism evidence="14 15">
    <name type="scientific">Thermostichus vulcanus str. 'Rupite'</name>
    <dbReference type="NCBI Taxonomy" id="2813851"/>
    <lineage>
        <taxon>Bacteria</taxon>
        <taxon>Bacillati</taxon>
        <taxon>Cyanobacteriota</taxon>
        <taxon>Cyanophyceae</taxon>
        <taxon>Thermostichales</taxon>
        <taxon>Thermostichaceae</taxon>
        <taxon>Thermostichus</taxon>
    </lineage>
</organism>
<evidence type="ECO:0000256" key="7">
    <source>
        <dbReference type="ARBA" id="ARBA00022989"/>
    </source>
</evidence>
<feature type="transmembrane region" description="Helical" evidence="13">
    <location>
        <begin position="6"/>
        <end position="32"/>
    </location>
</feature>
<name>A0ABT0CFB3_THEVL</name>
<evidence type="ECO:0000313" key="14">
    <source>
        <dbReference type="EMBL" id="MCJ2544476.1"/>
    </source>
</evidence>
<evidence type="ECO:0000256" key="11">
    <source>
        <dbReference type="ARBA" id="ARBA00047726"/>
    </source>
</evidence>
<comment type="catalytic activity">
    <reaction evidence="11 13">
        <text>a plastoquinone + NADPH + (n+1) H(+)(in) = a plastoquinol + NADP(+) + n H(+)(out)</text>
        <dbReference type="Rhea" id="RHEA:42612"/>
        <dbReference type="Rhea" id="RHEA-COMP:9561"/>
        <dbReference type="Rhea" id="RHEA-COMP:9562"/>
        <dbReference type="ChEBI" id="CHEBI:15378"/>
        <dbReference type="ChEBI" id="CHEBI:17757"/>
        <dbReference type="ChEBI" id="CHEBI:57783"/>
        <dbReference type="ChEBI" id="CHEBI:58349"/>
        <dbReference type="ChEBI" id="CHEBI:62192"/>
    </reaction>
</comment>
<keyword evidence="8 13" id="KW-0520">NAD</keyword>
<evidence type="ECO:0000256" key="10">
    <source>
        <dbReference type="ARBA" id="ARBA00023136"/>
    </source>
</evidence>
<evidence type="ECO:0000256" key="12">
    <source>
        <dbReference type="ARBA" id="ARBA00048026"/>
    </source>
</evidence>
<keyword evidence="5 13" id="KW-0618">Plastoquinone</keyword>
<sequence>MTSTTLLILMTYAGLAGLYLLVLPFLSLLYVDKRWTSGSAWEKVLMFFLVLFFFPGMVLLAPFMTFRPKPRSL</sequence>
<dbReference type="Pfam" id="PF10716">
    <property type="entry name" value="NdhL"/>
    <property type="match status" value="1"/>
</dbReference>
<dbReference type="EMBL" id="JAFIRA010000069">
    <property type="protein sequence ID" value="MCJ2544476.1"/>
    <property type="molecule type" value="Genomic_DNA"/>
</dbReference>
<evidence type="ECO:0000256" key="13">
    <source>
        <dbReference type="HAMAP-Rule" id="MF_01355"/>
    </source>
</evidence>
<evidence type="ECO:0000256" key="5">
    <source>
        <dbReference type="ARBA" id="ARBA00022957"/>
    </source>
</evidence>
<reference evidence="14" key="1">
    <citation type="submission" date="2021-02" db="EMBL/GenBank/DDBJ databases">
        <title>The CRISPR/cas machinery reduction and long-range gene transfer in the hot spring cyanobacterium Synechococcus.</title>
        <authorList>
            <person name="Dvorak P."/>
            <person name="Jahodarova E."/>
            <person name="Hasler P."/>
            <person name="Poulickova A."/>
        </authorList>
    </citation>
    <scope>NUCLEOTIDE SEQUENCE</scope>
    <source>
        <strain evidence="14">Rupite</strain>
    </source>
</reference>
<evidence type="ECO:0000256" key="3">
    <source>
        <dbReference type="ARBA" id="ARBA00022719"/>
    </source>
</evidence>
<gene>
    <name evidence="13 14" type="primary">ndhL</name>
    <name evidence="14" type="ORF">JX360_16445</name>
</gene>
<evidence type="ECO:0000256" key="2">
    <source>
        <dbReference type="ARBA" id="ARBA00022692"/>
    </source>
</evidence>
<dbReference type="InterPro" id="IPR019654">
    <property type="entry name" value="NADH-quinone_OxRdatse_su_L"/>
</dbReference>
<comment type="catalytic activity">
    <reaction evidence="12 13">
        <text>a plastoquinone + NADH + (n+1) H(+)(in) = a plastoquinol + NAD(+) + n H(+)(out)</text>
        <dbReference type="Rhea" id="RHEA:42608"/>
        <dbReference type="Rhea" id="RHEA-COMP:9561"/>
        <dbReference type="Rhea" id="RHEA-COMP:9562"/>
        <dbReference type="ChEBI" id="CHEBI:15378"/>
        <dbReference type="ChEBI" id="CHEBI:17757"/>
        <dbReference type="ChEBI" id="CHEBI:57540"/>
        <dbReference type="ChEBI" id="CHEBI:57945"/>
        <dbReference type="ChEBI" id="CHEBI:62192"/>
    </reaction>
</comment>
<dbReference type="RefSeq" id="WP_244353079.1">
    <property type="nucleotide sequence ID" value="NZ_JAFIRA010000069.1"/>
</dbReference>
<keyword evidence="4 13" id="KW-0521">NADP</keyword>
<protein>
    <recommendedName>
        <fullName evidence="13">NAD(P)H-quinone oxidoreductase subunit L</fullName>
        <ecNumber evidence="13">7.1.1.-</ecNumber>
    </recommendedName>
    <alternativeName>
        <fullName evidence="13">NAD(P)H dehydrogenase I subunit L</fullName>
        <shortName evidence="13">NDH-1 subunit L</shortName>
        <shortName evidence="13">NDH-L</shortName>
    </alternativeName>
</protein>
<keyword evidence="13" id="KW-0813">Transport</keyword>
<dbReference type="Proteomes" id="UP000830835">
    <property type="component" value="Unassembled WGS sequence"/>
</dbReference>
<keyword evidence="9 13" id="KW-0793">Thylakoid</keyword>
<evidence type="ECO:0000256" key="6">
    <source>
        <dbReference type="ARBA" id="ARBA00022967"/>
    </source>
</evidence>
<keyword evidence="6 13" id="KW-1278">Translocase</keyword>
<comment type="subunit">
    <text evidence="13">NDH-1 can be composed of about 15 different subunits; different subcomplexes with different compositions have been identified which probably have different functions.</text>
</comment>
<evidence type="ECO:0000256" key="9">
    <source>
        <dbReference type="ARBA" id="ARBA00023078"/>
    </source>
</evidence>
<keyword evidence="7 13" id="KW-1133">Transmembrane helix</keyword>
<keyword evidence="10 13" id="KW-0472">Membrane</keyword>
<feature type="transmembrane region" description="Helical" evidence="13">
    <location>
        <begin position="44"/>
        <end position="64"/>
    </location>
</feature>
<keyword evidence="3 13" id="KW-0874">Quinone</keyword>
<evidence type="ECO:0000256" key="8">
    <source>
        <dbReference type="ARBA" id="ARBA00023027"/>
    </source>
</evidence>
<dbReference type="EC" id="7.1.1.-" evidence="13"/>
<dbReference type="HAMAP" id="MF_01355">
    <property type="entry name" value="NDH1_NDH1L"/>
    <property type="match status" value="1"/>
</dbReference>
<comment type="subcellular location">
    <subcellularLocation>
        <location evidence="13">Cellular thylakoid membrane</location>
        <topology evidence="13">Multi-pass membrane protein</topology>
    </subcellularLocation>
    <subcellularLocation>
        <location evidence="1">Membrane</location>
        <topology evidence="1">Multi-pass membrane protein</topology>
    </subcellularLocation>
</comment>
<keyword evidence="2 13" id="KW-0812">Transmembrane</keyword>
<proteinExistence type="inferred from homology"/>
<evidence type="ECO:0000256" key="1">
    <source>
        <dbReference type="ARBA" id="ARBA00004141"/>
    </source>
</evidence>
<comment type="caution">
    <text evidence="14">The sequence shown here is derived from an EMBL/GenBank/DDBJ whole genome shotgun (WGS) entry which is preliminary data.</text>
</comment>
<comment type="function">
    <text evidence="13">NDH-1 shuttles electrons from an unknown electron donor, via FMN and iron-sulfur (Fe-S) centers, to quinones in the respiratory and/or the photosynthetic chain. The immediate electron acceptor for the enzyme in this species is believed to be plastoquinone. Couples the redox reaction to proton translocation, and thus conserves the redox energy in a proton gradient. Cyanobacterial NDH-1 also plays a role in inorganic carbon-concentration.</text>
</comment>